<dbReference type="SUPFAM" id="SSF51695">
    <property type="entry name" value="PLC-like phosphodiesterases"/>
    <property type="match status" value="1"/>
</dbReference>
<protein>
    <recommendedName>
        <fullName evidence="2">Glycerophosphodiester phosphodiesterase</fullName>
    </recommendedName>
</protein>
<evidence type="ECO:0008006" key="2">
    <source>
        <dbReference type="Google" id="ProtNLM"/>
    </source>
</evidence>
<accession>Q692L2</accession>
<proteinExistence type="predicted"/>
<dbReference type="GO" id="GO:0006629">
    <property type="term" value="P:lipid metabolic process"/>
    <property type="evidence" value="ECO:0007669"/>
    <property type="project" value="InterPro"/>
</dbReference>
<organism evidence="1">
    <name type="scientific">Yersinia enterocolitica</name>
    <dbReference type="NCBI Taxonomy" id="630"/>
    <lineage>
        <taxon>Bacteria</taxon>
        <taxon>Pseudomonadati</taxon>
        <taxon>Pseudomonadota</taxon>
        <taxon>Gammaproteobacteria</taxon>
        <taxon>Enterobacterales</taxon>
        <taxon>Yersiniaceae</taxon>
        <taxon>Yersinia</taxon>
    </lineage>
</organism>
<sequence length="123" mass="14077">MKIISHRGFWLIDEEKNTKPAFVRSFSLGYGTETDIRDYKSNLVVSHDIADENSIRFIDLLEMASSYDNTLTLALNVKADGLAKHISELIKNYPALDCFVFDMSVPDTRSYFDRGCSGFYPYE</sequence>
<reference evidence="1" key="1">
    <citation type="submission" date="2004-06" db="EMBL/GenBank/DDBJ databases">
        <title>LPS genes of a serotype O:5 strain of Yersinia enterocolitica biotype 1A.</title>
        <authorList>
            <person name="Tennant S.M."/>
            <person name="Joe A."/>
            <person name="Robins-Browne R.M."/>
        </authorList>
    </citation>
    <scope>NUCLEOTIDE SEQUENCE</scope>
    <source>
        <strain evidence="1">T83</strain>
    </source>
</reference>
<dbReference type="GO" id="GO:0008081">
    <property type="term" value="F:phosphoric diester hydrolase activity"/>
    <property type="evidence" value="ECO:0007669"/>
    <property type="project" value="InterPro"/>
</dbReference>
<name>Q692L2_YEREN</name>
<evidence type="ECO:0000313" key="1">
    <source>
        <dbReference type="EMBL" id="AAT91797.1"/>
    </source>
</evidence>
<dbReference type="InterPro" id="IPR017946">
    <property type="entry name" value="PLC-like_Pdiesterase_TIM-brl"/>
</dbReference>
<dbReference type="AlphaFoldDB" id="Q692L2"/>
<dbReference type="EMBL" id="AY653208">
    <property type="protein sequence ID" value="AAT91797.1"/>
    <property type="molecule type" value="Genomic_DNA"/>
</dbReference>